<dbReference type="Gene3D" id="3.40.50.300">
    <property type="entry name" value="P-loop containing nucleotide triphosphate hydrolases"/>
    <property type="match status" value="1"/>
</dbReference>
<dbReference type="PANTHER" id="PTHR42798">
    <property type="entry name" value="LIPOPROTEIN-RELEASING SYSTEM ATP-BINDING PROTEIN LOLD"/>
    <property type="match status" value="1"/>
</dbReference>
<dbReference type="SMART" id="SM00382">
    <property type="entry name" value="AAA"/>
    <property type="match status" value="1"/>
</dbReference>
<evidence type="ECO:0000259" key="5">
    <source>
        <dbReference type="PROSITE" id="PS50893"/>
    </source>
</evidence>
<feature type="domain" description="ABC transporter" evidence="5">
    <location>
        <begin position="4"/>
        <end position="234"/>
    </location>
</feature>
<evidence type="ECO:0000256" key="3">
    <source>
        <dbReference type="ARBA" id="ARBA00022741"/>
    </source>
</evidence>
<dbReference type="PROSITE" id="PS00211">
    <property type="entry name" value="ABC_TRANSPORTER_1"/>
    <property type="match status" value="1"/>
</dbReference>
<dbReference type="GO" id="GO:0016887">
    <property type="term" value="F:ATP hydrolysis activity"/>
    <property type="evidence" value="ECO:0007669"/>
    <property type="project" value="InterPro"/>
</dbReference>
<comment type="caution">
    <text evidence="6">The sequence shown here is derived from an EMBL/GenBank/DDBJ whole genome shotgun (WGS) entry which is preliminary data.</text>
</comment>
<keyword evidence="4 6" id="KW-0067">ATP-binding</keyword>
<evidence type="ECO:0000256" key="2">
    <source>
        <dbReference type="ARBA" id="ARBA00022448"/>
    </source>
</evidence>
<dbReference type="InterPro" id="IPR027417">
    <property type="entry name" value="P-loop_NTPase"/>
</dbReference>
<reference evidence="6" key="1">
    <citation type="submission" date="2019-08" db="EMBL/GenBank/DDBJ databases">
        <authorList>
            <person name="Kucharzyk K."/>
            <person name="Murdoch R.W."/>
            <person name="Higgins S."/>
            <person name="Loffler F."/>
        </authorList>
    </citation>
    <scope>NUCLEOTIDE SEQUENCE</scope>
</reference>
<evidence type="ECO:0000313" key="6">
    <source>
        <dbReference type="EMBL" id="MPM97204.1"/>
    </source>
</evidence>
<dbReference type="EMBL" id="VSSQ01043511">
    <property type="protein sequence ID" value="MPM97204.1"/>
    <property type="molecule type" value="Genomic_DNA"/>
</dbReference>
<name>A0A645E5Y1_9ZZZZ</name>
<dbReference type="FunFam" id="3.40.50.300:FF:000032">
    <property type="entry name" value="Export ABC transporter ATP-binding protein"/>
    <property type="match status" value="1"/>
</dbReference>
<dbReference type="PROSITE" id="PS50893">
    <property type="entry name" value="ABC_TRANSPORTER_2"/>
    <property type="match status" value="1"/>
</dbReference>
<dbReference type="GO" id="GO:0098796">
    <property type="term" value="C:membrane protein complex"/>
    <property type="evidence" value="ECO:0007669"/>
    <property type="project" value="UniProtKB-ARBA"/>
</dbReference>
<evidence type="ECO:0000256" key="1">
    <source>
        <dbReference type="ARBA" id="ARBA00005417"/>
    </source>
</evidence>
<proteinExistence type="inferred from homology"/>
<dbReference type="InterPro" id="IPR017911">
    <property type="entry name" value="MacB-like_ATP-bd"/>
</dbReference>
<gene>
    <name evidence="6" type="ORF">SDC9_144377</name>
</gene>
<dbReference type="GO" id="GO:0005524">
    <property type="term" value="F:ATP binding"/>
    <property type="evidence" value="ECO:0007669"/>
    <property type="project" value="UniProtKB-KW"/>
</dbReference>
<dbReference type="PANTHER" id="PTHR42798:SF2">
    <property type="entry name" value="ABC TRANSPORTER ATP-BINDING PROTEIN MG467-RELATED"/>
    <property type="match status" value="1"/>
</dbReference>
<keyword evidence="3" id="KW-0547">Nucleotide-binding</keyword>
<keyword evidence="2" id="KW-0813">Transport</keyword>
<dbReference type="SUPFAM" id="SSF52540">
    <property type="entry name" value="P-loop containing nucleoside triphosphate hydrolases"/>
    <property type="match status" value="1"/>
</dbReference>
<dbReference type="AlphaFoldDB" id="A0A645E5Y1"/>
<evidence type="ECO:0000256" key="4">
    <source>
        <dbReference type="ARBA" id="ARBA00022840"/>
    </source>
</evidence>
<protein>
    <submittedName>
        <fullName evidence="6">Putative ABC transporter ATP-binding protein</fullName>
    </submittedName>
</protein>
<dbReference type="InterPro" id="IPR003439">
    <property type="entry name" value="ABC_transporter-like_ATP-bd"/>
</dbReference>
<dbReference type="Pfam" id="PF00005">
    <property type="entry name" value="ABC_tran"/>
    <property type="match status" value="1"/>
</dbReference>
<dbReference type="GO" id="GO:0022857">
    <property type="term" value="F:transmembrane transporter activity"/>
    <property type="evidence" value="ECO:0007669"/>
    <property type="project" value="UniProtKB-ARBA"/>
</dbReference>
<organism evidence="6">
    <name type="scientific">bioreactor metagenome</name>
    <dbReference type="NCBI Taxonomy" id="1076179"/>
    <lineage>
        <taxon>unclassified sequences</taxon>
        <taxon>metagenomes</taxon>
        <taxon>ecological metagenomes</taxon>
    </lineage>
</organism>
<dbReference type="CDD" id="cd03255">
    <property type="entry name" value="ABC_MJ0796_LolCDE_FtsE"/>
    <property type="match status" value="1"/>
</dbReference>
<comment type="similarity">
    <text evidence="1">Belongs to the ABC transporter superfamily.</text>
</comment>
<dbReference type="InterPro" id="IPR003593">
    <property type="entry name" value="AAA+_ATPase"/>
</dbReference>
<dbReference type="InterPro" id="IPR017871">
    <property type="entry name" value="ABC_transporter-like_CS"/>
</dbReference>
<sequence length="234" mass="25398">MDQVVFDKISKVYGNDESSQVIALDNVTFSIKAGQFVVILGPSGAGKSTLLNIIGGMDSASTGEFYVNDKEISNLSDKKLGNFRRSEIGFVFQFYNLMPNLTALENVMLAESLSDAAFKSKDILSEVGLEGRENNFPSQLSGGEQQRVAIARAIVKNPTLLLCDEPTGALDSKTGGKIIKLLKEVSKNFNKTVVIVTHNSKIADVADRVIGIADGKIVKDILNENPTDPEEIKW</sequence>
<accession>A0A645E5Y1</accession>